<evidence type="ECO:0000313" key="2">
    <source>
        <dbReference type="Proteomes" id="UP000310263"/>
    </source>
</evidence>
<keyword evidence="2" id="KW-1185">Reference proteome</keyword>
<sequence length="143" mass="15745">MGLYICEFEITPPEDATQMWGVWPFGLPGATEGASFDDAVAMAADWLLLTVEAAHEDGRVLPRQTLGQKPRHGGQVVAVAVENDAQPDEVTLSEAAIIMALSEDRIQHYWKEGTLNGHVVEGKTYIDRQSLNVLMDMFEAEES</sequence>
<evidence type="ECO:0000313" key="1">
    <source>
        <dbReference type="EMBL" id="TGY63384.1"/>
    </source>
</evidence>
<organism evidence="1 2">
    <name type="scientific">Muricaecibacterium torontonense</name>
    <dbReference type="NCBI Taxonomy" id="3032871"/>
    <lineage>
        <taxon>Bacteria</taxon>
        <taxon>Bacillati</taxon>
        <taxon>Actinomycetota</taxon>
        <taxon>Coriobacteriia</taxon>
        <taxon>Coriobacteriales</taxon>
        <taxon>Atopobiaceae</taxon>
        <taxon>Muricaecibacterium</taxon>
    </lineage>
</organism>
<reference evidence="1 2" key="1">
    <citation type="submission" date="2019-04" db="EMBL/GenBank/DDBJ databases">
        <title>Microbes associate with the intestines of laboratory mice.</title>
        <authorList>
            <person name="Navarre W."/>
            <person name="Wong E."/>
            <person name="Huang K."/>
            <person name="Tropini C."/>
            <person name="Ng K."/>
            <person name="Yu B."/>
        </authorList>
    </citation>
    <scope>NUCLEOTIDE SEQUENCE [LARGE SCALE GENOMIC DNA]</scope>
    <source>
        <strain evidence="1 2">NM07_P-09</strain>
    </source>
</reference>
<proteinExistence type="predicted"/>
<dbReference type="Proteomes" id="UP000310263">
    <property type="component" value="Unassembled WGS sequence"/>
</dbReference>
<dbReference type="Gene3D" id="3.30.160.250">
    <property type="match status" value="1"/>
</dbReference>
<protein>
    <recommendedName>
        <fullName evidence="3">Type II toxin-antitoxin system HicB family antitoxin</fullName>
    </recommendedName>
</protein>
<evidence type="ECO:0008006" key="3">
    <source>
        <dbReference type="Google" id="ProtNLM"/>
    </source>
</evidence>
<dbReference type="AlphaFoldDB" id="A0A4S2F7K5"/>
<accession>A0A4S2F7K5</accession>
<dbReference type="EMBL" id="SRYE01000001">
    <property type="protein sequence ID" value="TGY63384.1"/>
    <property type="molecule type" value="Genomic_DNA"/>
</dbReference>
<name>A0A4S2F7K5_9ACTN</name>
<comment type="caution">
    <text evidence="1">The sequence shown here is derived from an EMBL/GenBank/DDBJ whole genome shotgun (WGS) entry which is preliminary data.</text>
</comment>
<gene>
    <name evidence="1" type="ORF">E5334_02485</name>
</gene>
<dbReference type="OrthoDB" id="9811185at2"/>
<dbReference type="RefSeq" id="WP_136012011.1">
    <property type="nucleotide sequence ID" value="NZ_SRYE01000001.1"/>
</dbReference>